<name>E3J6D0_PSEI1</name>
<keyword evidence="2" id="KW-1185">Reference proteome</keyword>
<dbReference type="Proteomes" id="UP000002484">
    <property type="component" value="Chromosome"/>
</dbReference>
<dbReference type="InParanoid" id="E3J6D0"/>
<dbReference type="EMBL" id="CP002299">
    <property type="protein sequence ID" value="ADP79557.1"/>
    <property type="molecule type" value="Genomic_DNA"/>
</dbReference>
<gene>
    <name evidence="1" type="ordered locus">FraEuI1c_1495</name>
</gene>
<evidence type="ECO:0000313" key="2">
    <source>
        <dbReference type="Proteomes" id="UP000002484"/>
    </source>
</evidence>
<proteinExistence type="predicted"/>
<accession>E3J6D0</accession>
<reference evidence="1 2" key="1">
    <citation type="submission" date="2010-10" db="EMBL/GenBank/DDBJ databases">
        <title>Complete sequence of Frankia sp. EuI1c.</title>
        <authorList>
            <consortium name="US DOE Joint Genome Institute"/>
            <person name="Lucas S."/>
            <person name="Copeland A."/>
            <person name="Lapidus A."/>
            <person name="Cheng J.-F."/>
            <person name="Bruce D."/>
            <person name="Goodwin L."/>
            <person name="Pitluck S."/>
            <person name="Chertkov O."/>
            <person name="Detter J.C."/>
            <person name="Han C."/>
            <person name="Tapia R."/>
            <person name="Land M."/>
            <person name="Hauser L."/>
            <person name="Jeffries C."/>
            <person name="Kyrpides N."/>
            <person name="Ivanova N."/>
            <person name="Mikhailova N."/>
            <person name="Beauchemin N."/>
            <person name="Sen A."/>
            <person name="Sur S.A."/>
            <person name="Gtari M."/>
            <person name="Wall L."/>
            <person name="Tisa L."/>
            <person name="Woyke T."/>
        </authorList>
    </citation>
    <scope>NUCLEOTIDE SEQUENCE [LARGE SCALE GENOMIC DNA]</scope>
    <source>
        <strain evidence="2">DSM 45817 / CECT 9037 / EuI1c</strain>
    </source>
</reference>
<dbReference type="HOGENOM" id="CLU_2259673_0_0_11"/>
<dbReference type="KEGG" id="fri:FraEuI1c_1495"/>
<evidence type="ECO:0000313" key="1">
    <source>
        <dbReference type="EMBL" id="ADP79557.1"/>
    </source>
</evidence>
<sequence length="103" mass="11056">MGDVPIGVLQPTYGVRSRSGWEARDIASMVPRGQHPTRAGAALLLADSLLRRPDIAGRPDDVAEATVRAWRETGETWAQIGARVGLSSRAASKRWGQTAAHRG</sequence>
<protein>
    <submittedName>
        <fullName evidence="1">Uncharacterized protein</fullName>
    </submittedName>
</protein>
<dbReference type="AlphaFoldDB" id="E3J6D0"/>
<organism evidence="1 2">
    <name type="scientific">Pseudofrankia inefficax (strain DSM 45817 / CECT 9037 / DDB 130130 / EuI1c)</name>
    <name type="common">Frankia inefficax</name>
    <dbReference type="NCBI Taxonomy" id="298654"/>
    <lineage>
        <taxon>Bacteria</taxon>
        <taxon>Bacillati</taxon>
        <taxon>Actinomycetota</taxon>
        <taxon>Actinomycetes</taxon>
        <taxon>Frankiales</taxon>
        <taxon>Frankiaceae</taxon>
        <taxon>Pseudofrankia</taxon>
    </lineage>
</organism>